<feature type="compositionally biased region" description="Pro residues" evidence="1">
    <location>
        <begin position="52"/>
        <end position="71"/>
    </location>
</feature>
<comment type="caution">
    <text evidence="4">The sequence shown here is derived from an EMBL/GenBank/DDBJ whole genome shotgun (WGS) entry which is preliminary data.</text>
</comment>
<name>A0AB34JS02_PRYPA</name>
<dbReference type="Proteomes" id="UP001515480">
    <property type="component" value="Unassembled WGS sequence"/>
</dbReference>
<evidence type="ECO:0000256" key="3">
    <source>
        <dbReference type="SAM" id="SignalP"/>
    </source>
</evidence>
<feature type="chain" id="PRO_5044296209" evidence="3">
    <location>
        <begin position="16"/>
        <end position="206"/>
    </location>
</feature>
<keyword evidence="2" id="KW-0812">Transmembrane</keyword>
<evidence type="ECO:0000256" key="2">
    <source>
        <dbReference type="SAM" id="Phobius"/>
    </source>
</evidence>
<protein>
    <submittedName>
        <fullName evidence="4">Uncharacterized protein</fullName>
    </submittedName>
</protein>
<feature type="region of interest" description="Disordered" evidence="1">
    <location>
        <begin position="52"/>
        <end position="74"/>
    </location>
</feature>
<dbReference type="AlphaFoldDB" id="A0AB34JS02"/>
<proteinExistence type="predicted"/>
<accession>A0AB34JS02</accession>
<evidence type="ECO:0000256" key="1">
    <source>
        <dbReference type="SAM" id="MobiDB-lite"/>
    </source>
</evidence>
<keyword evidence="3" id="KW-0732">Signal</keyword>
<evidence type="ECO:0000313" key="4">
    <source>
        <dbReference type="EMBL" id="KAL1523502.1"/>
    </source>
</evidence>
<gene>
    <name evidence="4" type="ORF">AB1Y20_018440</name>
</gene>
<reference evidence="4 5" key="1">
    <citation type="journal article" date="2024" name="Science">
        <title>Giant polyketide synthase enzymes in the biosynthesis of giant marine polyether toxins.</title>
        <authorList>
            <person name="Fallon T.R."/>
            <person name="Shende V.V."/>
            <person name="Wierzbicki I.H."/>
            <person name="Pendleton A.L."/>
            <person name="Watervoot N.F."/>
            <person name="Auber R.P."/>
            <person name="Gonzalez D.J."/>
            <person name="Wisecaver J.H."/>
            <person name="Moore B.S."/>
        </authorList>
    </citation>
    <scope>NUCLEOTIDE SEQUENCE [LARGE SCALE GENOMIC DNA]</scope>
    <source>
        <strain evidence="4 5">12B1</strain>
    </source>
</reference>
<sequence length="206" mass="21175">MRLSVLCCAFASAAALHAPHRAATPRMIDPAATTAAAGLTAALVVARRPRGAPPPVGSPRLSTPPPLPSPSPVAKTHELRLTELLREYGVIALLFHFSVWCLTLAVAFSALSLGGAEALSSLPLIPPAVLLPDQPAGGLGRAAIVLALVEVSGPARLALTLAVTPALSKKARDFAAVRRVEAALLGAVARGTEVVRKLLPLPKEKS</sequence>
<feature type="transmembrane region" description="Helical" evidence="2">
    <location>
        <begin position="88"/>
        <end position="111"/>
    </location>
</feature>
<keyword evidence="5" id="KW-1185">Reference proteome</keyword>
<keyword evidence="2" id="KW-0472">Membrane</keyword>
<dbReference type="EMBL" id="JBGBPQ010000006">
    <property type="protein sequence ID" value="KAL1523502.1"/>
    <property type="molecule type" value="Genomic_DNA"/>
</dbReference>
<feature type="signal peptide" evidence="3">
    <location>
        <begin position="1"/>
        <end position="15"/>
    </location>
</feature>
<organism evidence="4 5">
    <name type="scientific">Prymnesium parvum</name>
    <name type="common">Toxic golden alga</name>
    <dbReference type="NCBI Taxonomy" id="97485"/>
    <lineage>
        <taxon>Eukaryota</taxon>
        <taxon>Haptista</taxon>
        <taxon>Haptophyta</taxon>
        <taxon>Prymnesiophyceae</taxon>
        <taxon>Prymnesiales</taxon>
        <taxon>Prymnesiaceae</taxon>
        <taxon>Prymnesium</taxon>
    </lineage>
</organism>
<keyword evidence="2" id="KW-1133">Transmembrane helix</keyword>
<evidence type="ECO:0000313" key="5">
    <source>
        <dbReference type="Proteomes" id="UP001515480"/>
    </source>
</evidence>